<dbReference type="InterPro" id="IPR022409">
    <property type="entry name" value="PKD/Chitinase_dom"/>
</dbReference>
<dbReference type="Proteomes" id="UP000292580">
    <property type="component" value="Unassembled WGS sequence"/>
</dbReference>
<dbReference type="EMBL" id="PGCL01000001">
    <property type="protein sequence ID" value="TAJ45896.1"/>
    <property type="molecule type" value="Genomic_DNA"/>
</dbReference>
<protein>
    <recommendedName>
        <fullName evidence="1">PKD domain-containing protein</fullName>
    </recommendedName>
</protein>
<organism evidence="2 3">
    <name type="scientific">Methanofollis fontis</name>
    <dbReference type="NCBI Taxonomy" id="2052832"/>
    <lineage>
        <taxon>Archaea</taxon>
        <taxon>Methanobacteriati</taxon>
        <taxon>Methanobacteriota</taxon>
        <taxon>Stenosarchaea group</taxon>
        <taxon>Methanomicrobia</taxon>
        <taxon>Methanomicrobiales</taxon>
        <taxon>Methanomicrobiaceae</taxon>
        <taxon>Methanofollis</taxon>
    </lineage>
</organism>
<dbReference type="Gene3D" id="2.60.40.10">
    <property type="entry name" value="Immunoglobulins"/>
    <property type="match status" value="1"/>
</dbReference>
<dbReference type="InterPro" id="IPR013783">
    <property type="entry name" value="Ig-like_fold"/>
</dbReference>
<dbReference type="CDD" id="cd00146">
    <property type="entry name" value="PKD"/>
    <property type="match status" value="1"/>
</dbReference>
<gene>
    <name evidence="2" type="ORF">CUJ86_03600</name>
</gene>
<dbReference type="Pfam" id="PF18911">
    <property type="entry name" value="PKD_4"/>
    <property type="match status" value="1"/>
</dbReference>
<evidence type="ECO:0000259" key="1">
    <source>
        <dbReference type="PROSITE" id="PS50093"/>
    </source>
</evidence>
<dbReference type="FunFam" id="2.60.40.10:FF:000270">
    <property type="entry name" value="Cell surface protein"/>
    <property type="match status" value="1"/>
</dbReference>
<dbReference type="PANTHER" id="PTHR36842">
    <property type="entry name" value="PROTEIN TOLB HOMOLOG"/>
    <property type="match status" value="1"/>
</dbReference>
<feature type="domain" description="PKD" evidence="1">
    <location>
        <begin position="210"/>
        <end position="277"/>
    </location>
</feature>
<evidence type="ECO:0000313" key="2">
    <source>
        <dbReference type="EMBL" id="TAJ45896.1"/>
    </source>
</evidence>
<dbReference type="SUPFAM" id="SSF49299">
    <property type="entry name" value="PKD domain"/>
    <property type="match status" value="1"/>
</dbReference>
<keyword evidence="3" id="KW-1185">Reference proteome</keyword>
<dbReference type="InterPro" id="IPR035986">
    <property type="entry name" value="PKD_dom_sf"/>
</dbReference>
<sequence>MFLCYGGASPASHMHAFLLFPDTCLTPTDSEWGASEGWRTIAHYGASYLWTLYLSEHYGDLSGDPAHEHFIKDLVASPANSTDGVNATLAAHGYEERFDDIFRTWVIANYLDDTGKDPLHGYSSINLVTPAISGNCMLNNGSHTFPAKYLPRWSAAYYTITTGNPDLLTTGTDQGFWKEQMPCETTVGVVVSPLEKNGTFSLSAEIGGEPSADFEANVTTGAPPLTVGFTDLSTVKGITTWAWDFGDAKTSDNQNPTHTYTDIGTYTVSLTVTDAMGVTCNRVKRGYISVISEMNATITLAPGWNFVSAPKRLSNGSDTVGVVFRNVDTAGHTIFTYDPDLGFVPMGPDEPIDPLDAVWVYANTSTTLPLVFESDPLRTPASKALSAGWNAIGSPAISLTPANRALYSIREEWAEIIGYNATVQSYEMPIINGGRETYDEHRALAPGGGYWIFVTENCTVAVIGQ</sequence>
<reference evidence="2 3" key="1">
    <citation type="submission" date="2017-11" db="EMBL/GenBank/DDBJ databases">
        <title>Isolation and Characterization of Methanofollis Species from Methane Seep Offshore SW Taiwan.</title>
        <authorList>
            <person name="Teng N.-H."/>
            <person name="Lai M.-C."/>
            <person name="Chen S.-C."/>
        </authorList>
    </citation>
    <scope>NUCLEOTIDE SEQUENCE [LARGE SCALE GENOMIC DNA]</scope>
    <source>
        <strain evidence="2 3">FWC-SCC2</strain>
    </source>
</reference>
<dbReference type="InterPro" id="IPR000601">
    <property type="entry name" value="PKD_dom"/>
</dbReference>
<evidence type="ECO:0000313" key="3">
    <source>
        <dbReference type="Proteomes" id="UP000292580"/>
    </source>
</evidence>
<comment type="caution">
    <text evidence="2">The sequence shown here is derived from an EMBL/GenBank/DDBJ whole genome shotgun (WGS) entry which is preliminary data.</text>
</comment>
<dbReference type="PANTHER" id="PTHR36842:SF1">
    <property type="entry name" value="PROTEIN TOLB"/>
    <property type="match status" value="1"/>
</dbReference>
<accession>A0A483CW10</accession>
<name>A0A483CW10_9EURY</name>
<proteinExistence type="predicted"/>
<dbReference type="SMART" id="SM00089">
    <property type="entry name" value="PKD"/>
    <property type="match status" value="1"/>
</dbReference>
<dbReference type="PROSITE" id="PS50093">
    <property type="entry name" value="PKD"/>
    <property type="match status" value="1"/>
</dbReference>
<dbReference type="AlphaFoldDB" id="A0A483CW10"/>